<feature type="transmembrane region" description="Helical" evidence="1">
    <location>
        <begin position="7"/>
        <end position="28"/>
    </location>
</feature>
<accession>A0A1I7FWB0</accession>
<sequence>MEKIGLKYGLLTAAALIAYFLLMALLGLTHIVELRFLNGIILAVGVVLALRGYKVKEEGNVKYFKGLGTGIITSIVATVIFATFMLIYLKIAGEAFVELLTAEQYLGQRIEVTPGIVIFTVLMLEGLISGVMISFIAMQFFKRPQHQMNGSR</sequence>
<keyword evidence="3" id="KW-1185">Reference proteome</keyword>
<dbReference type="EMBL" id="FPCA01000001">
    <property type="protein sequence ID" value="SFU40512.1"/>
    <property type="molecule type" value="Genomic_DNA"/>
</dbReference>
<feature type="transmembrane region" description="Helical" evidence="1">
    <location>
        <begin position="34"/>
        <end position="53"/>
    </location>
</feature>
<reference evidence="3" key="1">
    <citation type="submission" date="2016-10" db="EMBL/GenBank/DDBJ databases">
        <authorList>
            <person name="Varghese N."/>
        </authorList>
    </citation>
    <scope>NUCLEOTIDE SEQUENCE [LARGE SCALE GENOMIC DNA]</scope>
    <source>
        <strain evidence="3">DSM 18820</strain>
    </source>
</reference>
<keyword evidence="1" id="KW-0472">Membrane</keyword>
<proteinExistence type="predicted"/>
<dbReference type="InterPro" id="IPR025250">
    <property type="entry name" value="DUF4199"/>
</dbReference>
<evidence type="ECO:0000313" key="3">
    <source>
        <dbReference type="Proteomes" id="UP000182491"/>
    </source>
</evidence>
<protein>
    <recommendedName>
        <fullName evidence="4">DUF4199 domain-containing protein</fullName>
    </recommendedName>
</protein>
<feature type="transmembrane region" description="Helical" evidence="1">
    <location>
        <begin position="65"/>
        <end position="89"/>
    </location>
</feature>
<dbReference type="OrthoDB" id="979246at2"/>
<evidence type="ECO:0000256" key="1">
    <source>
        <dbReference type="SAM" id="Phobius"/>
    </source>
</evidence>
<keyword evidence="1" id="KW-0812">Transmembrane</keyword>
<dbReference type="Pfam" id="PF13858">
    <property type="entry name" value="DUF4199"/>
    <property type="match status" value="1"/>
</dbReference>
<dbReference type="STRING" id="388950.GCA_001611675_03647"/>
<gene>
    <name evidence="2" type="ORF">SAMN04487941_0512</name>
</gene>
<organism evidence="2 3">
    <name type="scientific">Pontibacter akesuensis</name>
    <dbReference type="NCBI Taxonomy" id="388950"/>
    <lineage>
        <taxon>Bacteria</taxon>
        <taxon>Pseudomonadati</taxon>
        <taxon>Bacteroidota</taxon>
        <taxon>Cytophagia</taxon>
        <taxon>Cytophagales</taxon>
        <taxon>Hymenobacteraceae</taxon>
        <taxon>Pontibacter</taxon>
    </lineage>
</organism>
<name>A0A1I7FWB0_9BACT</name>
<evidence type="ECO:0000313" key="2">
    <source>
        <dbReference type="EMBL" id="SFU40512.1"/>
    </source>
</evidence>
<dbReference type="AlphaFoldDB" id="A0A1I7FWB0"/>
<dbReference type="Proteomes" id="UP000182491">
    <property type="component" value="Unassembled WGS sequence"/>
</dbReference>
<keyword evidence="1" id="KW-1133">Transmembrane helix</keyword>
<dbReference type="RefSeq" id="WP_068839493.1">
    <property type="nucleotide sequence ID" value="NZ_BMXC01000001.1"/>
</dbReference>
<evidence type="ECO:0008006" key="4">
    <source>
        <dbReference type="Google" id="ProtNLM"/>
    </source>
</evidence>
<feature type="transmembrane region" description="Helical" evidence="1">
    <location>
        <begin position="116"/>
        <end position="138"/>
    </location>
</feature>